<dbReference type="Proteomes" id="UP000009169">
    <property type="component" value="Unassembled WGS sequence"/>
</dbReference>
<evidence type="ECO:0000313" key="2">
    <source>
        <dbReference type="EMBL" id="EGE01941.1"/>
    </source>
</evidence>
<dbReference type="PANTHER" id="PTHR37827">
    <property type="entry name" value="TUDOR DOMAIN-CONTAINING PROTEIN"/>
    <property type="match status" value="1"/>
</dbReference>
<dbReference type="eggNOG" id="ENOG502S89B">
    <property type="taxonomic scope" value="Eukaryota"/>
</dbReference>
<keyword evidence="3" id="KW-1185">Reference proteome</keyword>
<name>F2PJ74_TRIEC</name>
<accession>F2PJ74</accession>
<dbReference type="PANTHER" id="PTHR37827:SF1">
    <property type="entry name" value="HNH DOMAIN-CONTAINING PROTEIN"/>
    <property type="match status" value="1"/>
</dbReference>
<dbReference type="EMBL" id="DS995720">
    <property type="protein sequence ID" value="EGE01941.1"/>
    <property type="molecule type" value="Genomic_DNA"/>
</dbReference>
<evidence type="ECO:0000256" key="1">
    <source>
        <dbReference type="SAM" id="MobiDB-lite"/>
    </source>
</evidence>
<feature type="region of interest" description="Disordered" evidence="1">
    <location>
        <begin position="29"/>
        <end position="49"/>
    </location>
</feature>
<sequence>MTSLIRDEAKGNYGIFRECVSKSILSRSMEKSGMARRKRNRKRNARTSFSNARTSFSNTSFSDDNDPAELAEFIDFIAQEIFRSFPEEVQTLSYNAIQSSPILADTYAEGISGNTIDFLASLVDQSVSESLVTYGLMSEASDLTAMLSSVFMEYSSTVTAKPPPFSATRTSACEICERDWIPLTYHHLIPKAVHSKALKRGWHEERDLNQVAWLCRACHSYVHRMASNEELAREWYTVEAILEREDTQEWAKWAGRLRWKSR</sequence>
<feature type="compositionally biased region" description="Basic residues" evidence="1">
    <location>
        <begin position="34"/>
        <end position="45"/>
    </location>
</feature>
<gene>
    <name evidence="2" type="ORF">TEQG_00982</name>
</gene>
<dbReference type="InterPro" id="IPR003615">
    <property type="entry name" value="HNH_nuc"/>
</dbReference>
<dbReference type="HOGENOM" id="CLU_074184_0_0_1"/>
<evidence type="ECO:0008006" key="4">
    <source>
        <dbReference type="Google" id="ProtNLM"/>
    </source>
</evidence>
<dbReference type="AlphaFoldDB" id="F2PJ74"/>
<dbReference type="VEuPathDB" id="FungiDB:TEQG_00982"/>
<dbReference type="OrthoDB" id="4850648at2759"/>
<organism evidence="2 3">
    <name type="scientific">Trichophyton equinum (strain ATCC MYA-4606 / CBS 127.97)</name>
    <name type="common">Horse ringworm fungus</name>
    <dbReference type="NCBI Taxonomy" id="559882"/>
    <lineage>
        <taxon>Eukaryota</taxon>
        <taxon>Fungi</taxon>
        <taxon>Dikarya</taxon>
        <taxon>Ascomycota</taxon>
        <taxon>Pezizomycotina</taxon>
        <taxon>Eurotiomycetes</taxon>
        <taxon>Eurotiomycetidae</taxon>
        <taxon>Onygenales</taxon>
        <taxon>Arthrodermataceae</taxon>
        <taxon>Trichophyton</taxon>
    </lineage>
</organism>
<dbReference type="CDD" id="cd00085">
    <property type="entry name" value="HNHc"/>
    <property type="match status" value="1"/>
</dbReference>
<protein>
    <recommendedName>
        <fullName evidence="4">HNH domain-containing protein</fullName>
    </recommendedName>
</protein>
<reference evidence="3" key="1">
    <citation type="journal article" date="2012" name="MBio">
        <title>Comparative genome analysis of Trichophyton rubrum and related dermatophytes reveals candidate genes involved in infection.</title>
        <authorList>
            <person name="Martinez D.A."/>
            <person name="Oliver B.G."/>
            <person name="Graeser Y."/>
            <person name="Goldberg J.M."/>
            <person name="Li W."/>
            <person name="Martinez-Rossi N.M."/>
            <person name="Monod M."/>
            <person name="Shelest E."/>
            <person name="Barton R.C."/>
            <person name="Birch E."/>
            <person name="Brakhage A.A."/>
            <person name="Chen Z."/>
            <person name="Gurr S.J."/>
            <person name="Heiman D."/>
            <person name="Heitman J."/>
            <person name="Kosti I."/>
            <person name="Rossi A."/>
            <person name="Saif S."/>
            <person name="Samalova M."/>
            <person name="Saunders C.W."/>
            <person name="Shea T."/>
            <person name="Summerbell R.C."/>
            <person name="Xu J."/>
            <person name="Young S."/>
            <person name="Zeng Q."/>
            <person name="Birren B.W."/>
            <person name="Cuomo C.A."/>
            <person name="White T.C."/>
        </authorList>
    </citation>
    <scope>NUCLEOTIDE SEQUENCE [LARGE SCALE GENOMIC DNA]</scope>
    <source>
        <strain evidence="3">ATCC MYA-4606 / CBS 127.97</strain>
    </source>
</reference>
<proteinExistence type="predicted"/>
<evidence type="ECO:0000313" key="3">
    <source>
        <dbReference type="Proteomes" id="UP000009169"/>
    </source>
</evidence>